<name>A0ABS9RKK6_9FLAO</name>
<accession>A0ABS9RKK6</accession>
<dbReference type="PROSITE" id="PS51257">
    <property type="entry name" value="PROKAR_LIPOPROTEIN"/>
    <property type="match status" value="1"/>
</dbReference>
<keyword evidence="2" id="KW-1185">Reference proteome</keyword>
<sequence>MILKFKLSKHIILITLSLLLIVSCKKETSKNNNHIKESNLKSLDENIVNVTTNVMDFIIPDTLLSGWTTFRYNNKSTETHFFILEKLPNGVNLETYKNELVPPFKSAFSALIKNDFEAAMKALEQTPKWWYDVKFYGGVGLLSPKSQAETTLFLDPGTYAMECYIRMPDGMPHAFYGMLKEITVTKEKSNAKIPEAQYNIIVSSETGITFQDSLKAGNYQLSVHFKDQKRYETFLGHDVNLVKIENDTLIPILNKWINAGDITSLRSPAPSGLTFLGGVEDLEAGETGFFQVFLDKGHYVLISEIPNALERNMFKAFTVYN</sequence>
<gene>
    <name evidence="1" type="ORF">MKW35_12680</name>
</gene>
<protein>
    <submittedName>
        <fullName evidence="1">Uncharacterized protein</fullName>
    </submittedName>
</protein>
<evidence type="ECO:0000313" key="2">
    <source>
        <dbReference type="Proteomes" id="UP001156141"/>
    </source>
</evidence>
<dbReference type="Proteomes" id="UP001156141">
    <property type="component" value="Unassembled WGS sequence"/>
</dbReference>
<dbReference type="EMBL" id="JAKVQD010000005">
    <property type="protein sequence ID" value="MCH4553478.1"/>
    <property type="molecule type" value="Genomic_DNA"/>
</dbReference>
<reference evidence="1" key="1">
    <citation type="submission" date="2022-02" db="EMBL/GenBank/DDBJ databases">
        <title>Aestuariibaculum sp., a marine bacterium isolated from sediment in Guangxi.</title>
        <authorList>
            <person name="Ying J."/>
        </authorList>
    </citation>
    <scope>NUCLEOTIDE SEQUENCE</scope>
    <source>
        <strain evidence="1">L182</strain>
    </source>
</reference>
<dbReference type="RefSeq" id="WP_240574557.1">
    <property type="nucleotide sequence ID" value="NZ_CP136709.1"/>
</dbReference>
<evidence type="ECO:0000313" key="1">
    <source>
        <dbReference type="EMBL" id="MCH4553478.1"/>
    </source>
</evidence>
<comment type="caution">
    <text evidence="1">The sequence shown here is derived from an EMBL/GenBank/DDBJ whole genome shotgun (WGS) entry which is preliminary data.</text>
</comment>
<proteinExistence type="predicted"/>
<organism evidence="1 2">
    <name type="scientific">Aestuariibaculum lutulentum</name>
    <dbReference type="NCBI Taxonomy" id="2920935"/>
    <lineage>
        <taxon>Bacteria</taxon>
        <taxon>Pseudomonadati</taxon>
        <taxon>Bacteroidota</taxon>
        <taxon>Flavobacteriia</taxon>
        <taxon>Flavobacteriales</taxon>
        <taxon>Flavobacteriaceae</taxon>
    </lineage>
</organism>